<evidence type="ECO:0000256" key="3">
    <source>
        <dbReference type="ARBA" id="ARBA00022980"/>
    </source>
</evidence>
<evidence type="ECO:0000256" key="5">
    <source>
        <dbReference type="ARBA" id="ARBA00023274"/>
    </source>
</evidence>
<dbReference type="NCBIfam" id="TIGR01164">
    <property type="entry name" value="rplP_bact"/>
    <property type="match status" value="1"/>
</dbReference>
<proteinExistence type="inferred from homology"/>
<dbReference type="InterPro" id="IPR020798">
    <property type="entry name" value="Ribosomal_uL16_CS"/>
</dbReference>
<dbReference type="EMBL" id="LT545992">
    <property type="protein sequence ID" value="SAI75998.1"/>
    <property type="molecule type" value="Genomic_DNA"/>
</dbReference>
<keyword evidence="4 10" id="KW-0496">Mitochondrion</keyword>
<accession>A0A162NQU0</accession>
<dbReference type="GO" id="GO:0003735">
    <property type="term" value="F:structural constituent of ribosome"/>
    <property type="evidence" value="ECO:0007669"/>
    <property type="project" value="InterPro"/>
</dbReference>
<feature type="region of interest" description="Disordered" evidence="9">
    <location>
        <begin position="1"/>
        <end position="22"/>
    </location>
</feature>
<feature type="compositionally biased region" description="Basic residues" evidence="9">
    <location>
        <begin position="7"/>
        <end position="20"/>
    </location>
</feature>
<dbReference type="CDD" id="cd01433">
    <property type="entry name" value="Ribosomal_L16_L10e"/>
    <property type="match status" value="1"/>
</dbReference>
<dbReference type="InterPro" id="IPR047873">
    <property type="entry name" value="Ribosomal_uL16"/>
</dbReference>
<name>A0A162NQU0_BOTBR</name>
<comment type="subcellular location">
    <subcellularLocation>
        <location evidence="1">Mitochondrion</location>
    </subcellularLocation>
</comment>
<protein>
    <recommendedName>
        <fullName evidence="6">Large ribosomal subunit protein uL16m</fullName>
    </recommendedName>
    <alternativeName>
        <fullName evidence="7">60S ribosomal protein L16, mitochondrial</fullName>
    </alternativeName>
</protein>
<comment type="similarity">
    <text evidence="2 8">Belongs to the universal ribosomal protein uL16 family.</text>
</comment>
<dbReference type="GO" id="GO:0032543">
    <property type="term" value="P:mitochondrial translation"/>
    <property type="evidence" value="ECO:0007669"/>
    <property type="project" value="TreeGrafter"/>
</dbReference>
<evidence type="ECO:0000256" key="4">
    <source>
        <dbReference type="ARBA" id="ARBA00023128"/>
    </source>
</evidence>
<dbReference type="AlphaFoldDB" id="A0A162NQU0"/>
<dbReference type="PRINTS" id="PR00060">
    <property type="entry name" value="RIBOSOMALL16"/>
</dbReference>
<evidence type="ECO:0000256" key="7">
    <source>
        <dbReference type="ARBA" id="ARBA00042582"/>
    </source>
</evidence>
<evidence type="ECO:0000256" key="6">
    <source>
        <dbReference type="ARBA" id="ARBA00035302"/>
    </source>
</evidence>
<evidence type="ECO:0000256" key="2">
    <source>
        <dbReference type="ARBA" id="ARBA00008931"/>
    </source>
</evidence>
<evidence type="ECO:0000256" key="9">
    <source>
        <dbReference type="SAM" id="MobiDB-lite"/>
    </source>
</evidence>
<dbReference type="InterPro" id="IPR000114">
    <property type="entry name" value="Ribosomal_uL16_bact-type"/>
</dbReference>
<reference evidence="10" key="1">
    <citation type="journal article" date="2016" name="Genome Announc.">
        <title>Complete Chloroplast and Mitochondrial Genome Sequences of the Hydrocarbon Oil-Producing Green Microalga Botryococcus braunii Race B (Showa).</title>
        <authorList>
            <person name="Blifernez-Klassen O."/>
            <person name="Wibberg D."/>
            <person name="Winkler A."/>
            <person name="Blom J."/>
            <person name="Goesmann A."/>
            <person name="Kalinowski J."/>
            <person name="Kruse O."/>
        </authorList>
    </citation>
    <scope>NUCLEOTIDE SEQUENCE</scope>
    <source>
        <strain evidence="10">Showa</strain>
    </source>
</reference>
<keyword evidence="3 8" id="KW-0689">Ribosomal protein</keyword>
<organism evidence="10">
    <name type="scientific">Botryococcus braunii Showa</name>
    <dbReference type="NCBI Taxonomy" id="1202541"/>
    <lineage>
        <taxon>Eukaryota</taxon>
        <taxon>Viridiplantae</taxon>
        <taxon>Chlorophyta</taxon>
        <taxon>core chlorophytes</taxon>
        <taxon>Trebouxiophyceae</taxon>
        <taxon>Trebouxiophyceae incertae sedis</taxon>
        <taxon>Elliptochloris clade</taxon>
        <taxon>Botryococcus</taxon>
    </lineage>
</organism>
<dbReference type="Pfam" id="PF00252">
    <property type="entry name" value="Ribosomal_L16"/>
    <property type="match status" value="1"/>
</dbReference>
<dbReference type="GO" id="GO:0019843">
    <property type="term" value="F:rRNA binding"/>
    <property type="evidence" value="ECO:0007669"/>
    <property type="project" value="InterPro"/>
</dbReference>
<keyword evidence="5 8" id="KW-0687">Ribonucleoprotein</keyword>
<evidence type="ECO:0000313" key="10">
    <source>
        <dbReference type="EMBL" id="SAI75998.1"/>
    </source>
</evidence>
<dbReference type="InterPro" id="IPR036920">
    <property type="entry name" value="Ribosomal_uL16_sf"/>
</dbReference>
<dbReference type="PROSITE" id="PS00701">
    <property type="entry name" value="RIBOSOMAL_L16_2"/>
    <property type="match status" value="1"/>
</dbReference>
<dbReference type="InterPro" id="IPR016180">
    <property type="entry name" value="Ribosomal_uL16_dom"/>
</dbReference>
<evidence type="ECO:0000256" key="8">
    <source>
        <dbReference type="RuleBase" id="RU004413"/>
    </source>
</evidence>
<geneLocation type="mitochondrion" evidence="10"/>
<dbReference type="GO" id="GO:0005762">
    <property type="term" value="C:mitochondrial large ribosomal subunit"/>
    <property type="evidence" value="ECO:0007669"/>
    <property type="project" value="TreeGrafter"/>
</dbReference>
<dbReference type="PANTHER" id="PTHR12220">
    <property type="entry name" value="50S/60S RIBOSOMAL PROTEIN L16"/>
    <property type="match status" value="1"/>
</dbReference>
<sequence>MLQPNRTKFRKHQKGGKKGVRSNTTKLEFGRCGLKALESGRVEAKTIEAVRRVMTRRFKRSGQIWIRIFPDIVITTKPSQVRMGKGKGGISHWVCRVQPGQILYEITGVSSPLIKQAATLASHKLGIKVGLIDAD</sequence>
<dbReference type="FunFam" id="3.90.1170.10:FF:000001">
    <property type="entry name" value="50S ribosomal protein L16"/>
    <property type="match status" value="1"/>
</dbReference>
<evidence type="ECO:0000256" key="1">
    <source>
        <dbReference type="ARBA" id="ARBA00004173"/>
    </source>
</evidence>
<gene>
    <name evidence="10" type="primary">rpl16</name>
</gene>
<dbReference type="PROSITE" id="PS00586">
    <property type="entry name" value="RIBOSOMAL_L16_1"/>
    <property type="match status" value="1"/>
</dbReference>
<dbReference type="PANTHER" id="PTHR12220:SF24">
    <property type="entry name" value="LARGE RIBOSOMAL SUBUNIT PROTEIN UL16M"/>
    <property type="match status" value="1"/>
</dbReference>
<dbReference type="SUPFAM" id="SSF54686">
    <property type="entry name" value="Ribosomal protein L16p/L10e"/>
    <property type="match status" value="1"/>
</dbReference>
<dbReference type="Gene3D" id="3.90.1170.10">
    <property type="entry name" value="Ribosomal protein L10e/L16"/>
    <property type="match status" value="1"/>
</dbReference>